<organism evidence="1 2">
    <name type="scientific">Xylanibacillus composti</name>
    <dbReference type="NCBI Taxonomy" id="1572762"/>
    <lineage>
        <taxon>Bacteria</taxon>
        <taxon>Bacillati</taxon>
        <taxon>Bacillota</taxon>
        <taxon>Bacilli</taxon>
        <taxon>Bacillales</taxon>
        <taxon>Paenibacillaceae</taxon>
        <taxon>Xylanibacillus</taxon>
    </lineage>
</organism>
<comment type="caution">
    <text evidence="1">The sequence shown here is derived from an EMBL/GenBank/DDBJ whole genome shotgun (WGS) entry which is preliminary data.</text>
</comment>
<evidence type="ECO:0000313" key="2">
    <source>
        <dbReference type="Proteomes" id="UP000677918"/>
    </source>
</evidence>
<keyword evidence="2" id="KW-1185">Reference proteome</keyword>
<dbReference type="RefSeq" id="WP_213413717.1">
    <property type="nucleotide sequence ID" value="NZ_BOVK01000062.1"/>
</dbReference>
<gene>
    <name evidence="1" type="ORF">XYCOK13_37350</name>
</gene>
<accession>A0A8J4M4P4</accession>
<sequence>MTNQRQMDVEQFIQLYITIFDETPDRRMLQVLSDYLLHEDLSNSNAHKSTVTEYPILSKRQLKRRIYGEQGSRATNQNGEVALERAARYGVDGREYRLPVRRSRAYTSYEK</sequence>
<protein>
    <submittedName>
        <fullName evidence="1">Uncharacterized protein</fullName>
    </submittedName>
</protein>
<evidence type="ECO:0000313" key="1">
    <source>
        <dbReference type="EMBL" id="GIQ70911.1"/>
    </source>
</evidence>
<dbReference type="Proteomes" id="UP000677918">
    <property type="component" value="Unassembled WGS sequence"/>
</dbReference>
<proteinExistence type="predicted"/>
<name>A0A8J4M4P4_9BACL</name>
<reference evidence="1" key="1">
    <citation type="submission" date="2021-04" db="EMBL/GenBank/DDBJ databases">
        <title>Draft genome sequence of Xylanibacillus composti strain K13.</title>
        <authorList>
            <person name="Uke A."/>
            <person name="Chhe C."/>
            <person name="Baramee S."/>
            <person name="Kosugi A."/>
        </authorList>
    </citation>
    <scope>NUCLEOTIDE SEQUENCE</scope>
    <source>
        <strain evidence="1">K13</strain>
    </source>
</reference>
<dbReference type="EMBL" id="BOVK01000062">
    <property type="protein sequence ID" value="GIQ70911.1"/>
    <property type="molecule type" value="Genomic_DNA"/>
</dbReference>
<dbReference type="AlphaFoldDB" id="A0A8J4M4P4"/>